<gene>
    <name evidence="1" type="ORF">ACGFZB_01655</name>
</gene>
<keyword evidence="2" id="KW-1185">Reference proteome</keyword>
<dbReference type="Proteomes" id="UP001604267">
    <property type="component" value="Unassembled WGS sequence"/>
</dbReference>
<dbReference type="RefSeq" id="WP_388317685.1">
    <property type="nucleotide sequence ID" value="NZ_JBIBCC010000004.1"/>
</dbReference>
<evidence type="ECO:0008006" key="3">
    <source>
        <dbReference type="Google" id="ProtNLM"/>
    </source>
</evidence>
<name>A0ABW7AW98_9ACTN</name>
<protein>
    <recommendedName>
        <fullName evidence="3">IrrE N-terminal-like domain-containing protein</fullName>
    </recommendedName>
</protein>
<organism evidence="1 2">
    <name type="scientific">Streptomyces cinerochromogenes</name>
    <dbReference type="NCBI Taxonomy" id="66422"/>
    <lineage>
        <taxon>Bacteria</taxon>
        <taxon>Bacillati</taxon>
        <taxon>Actinomycetota</taxon>
        <taxon>Actinomycetes</taxon>
        <taxon>Kitasatosporales</taxon>
        <taxon>Streptomycetaceae</taxon>
        <taxon>Streptomyces</taxon>
    </lineage>
</organism>
<evidence type="ECO:0000313" key="1">
    <source>
        <dbReference type="EMBL" id="MFG3009168.1"/>
    </source>
</evidence>
<accession>A0ABW7AW98</accession>
<dbReference type="EMBL" id="JBICYV010000001">
    <property type="protein sequence ID" value="MFG3009168.1"/>
    <property type="molecule type" value="Genomic_DNA"/>
</dbReference>
<reference evidence="1 2" key="1">
    <citation type="submission" date="2024-10" db="EMBL/GenBank/DDBJ databases">
        <title>The Natural Products Discovery Center: Release of the First 8490 Sequenced Strains for Exploring Actinobacteria Biosynthetic Diversity.</title>
        <authorList>
            <person name="Kalkreuter E."/>
            <person name="Kautsar S.A."/>
            <person name="Yang D."/>
            <person name="Bader C.D."/>
            <person name="Teijaro C.N."/>
            <person name="Fluegel L."/>
            <person name="Davis C.M."/>
            <person name="Simpson J.R."/>
            <person name="Lauterbach L."/>
            <person name="Steele A.D."/>
            <person name="Gui C."/>
            <person name="Meng S."/>
            <person name="Li G."/>
            <person name="Viehrig K."/>
            <person name="Ye F."/>
            <person name="Su P."/>
            <person name="Kiefer A.F."/>
            <person name="Nichols A."/>
            <person name="Cepeda A.J."/>
            <person name="Yan W."/>
            <person name="Fan B."/>
            <person name="Jiang Y."/>
            <person name="Adhikari A."/>
            <person name="Zheng C.-J."/>
            <person name="Schuster L."/>
            <person name="Cowan T.M."/>
            <person name="Smanski M.J."/>
            <person name="Chevrette M.G."/>
            <person name="De Carvalho L.P.S."/>
            <person name="Shen B."/>
        </authorList>
    </citation>
    <scope>NUCLEOTIDE SEQUENCE [LARGE SCALE GENOMIC DNA]</scope>
    <source>
        <strain evidence="1 2">NPDC048320</strain>
    </source>
</reference>
<proteinExistence type="predicted"/>
<evidence type="ECO:0000313" key="2">
    <source>
        <dbReference type="Proteomes" id="UP001604267"/>
    </source>
</evidence>
<comment type="caution">
    <text evidence="1">The sequence shown here is derived from an EMBL/GenBank/DDBJ whole genome shotgun (WGS) entry which is preliminary data.</text>
</comment>
<sequence length="114" mass="12711">MEWDLSADGPFGVLISRDHEDVIVYQAKTTKAHQAHIILHEVGHIIAFDLAGERPPATVDRTCYSDRDERDAEIIASTIMSQAISMSRRVRSHGLDEPWRPSVFNSLVLTDGAV</sequence>